<evidence type="ECO:0000256" key="1">
    <source>
        <dbReference type="SAM" id="MobiDB-lite"/>
    </source>
</evidence>
<accession>A0A4D6LFW7</accession>
<reference evidence="2 3" key="1">
    <citation type="submission" date="2019-04" db="EMBL/GenBank/DDBJ databases">
        <title>An improved genome assembly and genetic linkage map for asparagus bean, Vigna unguiculata ssp. sesquipedialis.</title>
        <authorList>
            <person name="Xia Q."/>
            <person name="Zhang R."/>
            <person name="Dong Y."/>
        </authorList>
    </citation>
    <scope>NUCLEOTIDE SEQUENCE [LARGE SCALE GENOMIC DNA]</scope>
    <source>
        <tissue evidence="2">Leaf</tissue>
    </source>
</reference>
<keyword evidence="3" id="KW-1185">Reference proteome</keyword>
<dbReference type="EMBL" id="CP039347">
    <property type="protein sequence ID" value="QCD87296.1"/>
    <property type="molecule type" value="Genomic_DNA"/>
</dbReference>
<feature type="region of interest" description="Disordered" evidence="1">
    <location>
        <begin position="41"/>
        <end position="68"/>
    </location>
</feature>
<name>A0A4D6LFW7_VIGUN</name>
<dbReference type="Proteomes" id="UP000501690">
    <property type="component" value="Linkage Group LG3"/>
</dbReference>
<sequence>MPIQNNLHPPAFREFPPLDDPQSDILMNIVDMSYQAFSRPMHEPSSLVDPQSDMSMDIDNLSYEARAS</sequence>
<evidence type="ECO:0000313" key="2">
    <source>
        <dbReference type="EMBL" id="QCD87296.1"/>
    </source>
</evidence>
<organism evidence="2 3">
    <name type="scientific">Vigna unguiculata</name>
    <name type="common">Cowpea</name>
    <dbReference type="NCBI Taxonomy" id="3917"/>
    <lineage>
        <taxon>Eukaryota</taxon>
        <taxon>Viridiplantae</taxon>
        <taxon>Streptophyta</taxon>
        <taxon>Embryophyta</taxon>
        <taxon>Tracheophyta</taxon>
        <taxon>Spermatophyta</taxon>
        <taxon>Magnoliopsida</taxon>
        <taxon>eudicotyledons</taxon>
        <taxon>Gunneridae</taxon>
        <taxon>Pentapetalae</taxon>
        <taxon>rosids</taxon>
        <taxon>fabids</taxon>
        <taxon>Fabales</taxon>
        <taxon>Fabaceae</taxon>
        <taxon>Papilionoideae</taxon>
        <taxon>50 kb inversion clade</taxon>
        <taxon>NPAAA clade</taxon>
        <taxon>indigoferoid/millettioid clade</taxon>
        <taxon>Phaseoleae</taxon>
        <taxon>Vigna</taxon>
    </lineage>
</organism>
<dbReference type="AlphaFoldDB" id="A0A4D6LFW7"/>
<evidence type="ECO:0000313" key="3">
    <source>
        <dbReference type="Proteomes" id="UP000501690"/>
    </source>
</evidence>
<gene>
    <name evidence="2" type="ORF">DEO72_LG3g1830</name>
</gene>
<protein>
    <submittedName>
        <fullName evidence="2">Uncharacterized protein</fullName>
    </submittedName>
</protein>
<proteinExistence type="predicted"/>